<feature type="transmembrane region" description="Helical" evidence="7">
    <location>
        <begin position="125"/>
        <end position="145"/>
    </location>
</feature>
<keyword evidence="9" id="KW-1185">Reference proteome</keyword>
<feature type="transmembrane region" description="Helical" evidence="7">
    <location>
        <begin position="27"/>
        <end position="52"/>
    </location>
</feature>
<evidence type="ECO:0000256" key="1">
    <source>
        <dbReference type="ARBA" id="ARBA00004651"/>
    </source>
</evidence>
<comment type="caution">
    <text evidence="8">The sequence shown here is derived from an EMBL/GenBank/DDBJ whole genome shotgun (WGS) entry which is preliminary data.</text>
</comment>
<dbReference type="Proteomes" id="UP000460272">
    <property type="component" value="Unassembled WGS sequence"/>
</dbReference>
<accession>A0A6P2BUR5</accession>
<keyword evidence="5 7" id="KW-0472">Membrane</keyword>
<gene>
    <name evidence="8" type="ORF">EAS64_20135</name>
</gene>
<keyword evidence="3 7" id="KW-0812">Transmembrane</keyword>
<dbReference type="AlphaFoldDB" id="A0A6P2BUR5"/>
<comment type="subcellular location">
    <subcellularLocation>
        <location evidence="1">Cell membrane</location>
        <topology evidence="1">Multi-pass membrane protein</topology>
    </subcellularLocation>
</comment>
<dbReference type="Pfam" id="PF06146">
    <property type="entry name" value="PsiE"/>
    <property type="match status" value="1"/>
</dbReference>
<dbReference type="EMBL" id="RPFW01000004">
    <property type="protein sequence ID" value="TVZ02804.1"/>
    <property type="molecule type" value="Genomic_DNA"/>
</dbReference>
<proteinExistence type="predicted"/>
<evidence type="ECO:0008006" key="10">
    <source>
        <dbReference type="Google" id="ProtNLM"/>
    </source>
</evidence>
<reference evidence="8 9" key="1">
    <citation type="submission" date="2018-11" db="EMBL/GenBank/DDBJ databases">
        <title>Trebonia kvetii gen.nov., sp.nov., a novel acidophilic actinobacterium, and proposal of the new actinobacterial family Treboniaceae fam. nov.</title>
        <authorList>
            <person name="Rapoport D."/>
            <person name="Sagova-Mareckova M."/>
            <person name="Sedlacek I."/>
            <person name="Provaznik J."/>
            <person name="Kralova S."/>
            <person name="Pavlinic D."/>
            <person name="Benes V."/>
            <person name="Kopecky J."/>
        </authorList>
    </citation>
    <scope>NUCLEOTIDE SEQUENCE [LARGE SCALE GENOMIC DNA]</scope>
    <source>
        <strain evidence="8 9">15Tr583</strain>
    </source>
</reference>
<feature type="region of interest" description="Disordered" evidence="6">
    <location>
        <begin position="151"/>
        <end position="170"/>
    </location>
</feature>
<name>A0A6P2BUR5_9ACTN</name>
<evidence type="ECO:0000313" key="9">
    <source>
        <dbReference type="Proteomes" id="UP000460272"/>
    </source>
</evidence>
<evidence type="ECO:0000256" key="2">
    <source>
        <dbReference type="ARBA" id="ARBA00022475"/>
    </source>
</evidence>
<evidence type="ECO:0000256" key="4">
    <source>
        <dbReference type="ARBA" id="ARBA00022989"/>
    </source>
</evidence>
<evidence type="ECO:0000313" key="8">
    <source>
        <dbReference type="EMBL" id="TVZ02804.1"/>
    </source>
</evidence>
<evidence type="ECO:0000256" key="5">
    <source>
        <dbReference type="ARBA" id="ARBA00023136"/>
    </source>
</evidence>
<feature type="transmembrane region" description="Helical" evidence="7">
    <location>
        <begin position="94"/>
        <end position="113"/>
    </location>
</feature>
<dbReference type="OrthoDB" id="7992784at2"/>
<dbReference type="InterPro" id="IPR020948">
    <property type="entry name" value="P_starv_induced_PsiE-like"/>
</dbReference>
<evidence type="ECO:0000256" key="3">
    <source>
        <dbReference type="ARBA" id="ARBA00022692"/>
    </source>
</evidence>
<keyword evidence="2" id="KW-1003">Cell membrane</keyword>
<evidence type="ECO:0000256" key="6">
    <source>
        <dbReference type="SAM" id="MobiDB-lite"/>
    </source>
</evidence>
<sequence length="170" mass="17996">MSGMSEEKEQSRGIAGVIWALEHAQDVVSVMVGVMLAILAAVVLILGVVEFFRDIRHGSVETAVVNLLNRVLLVLILVEIMHTVVLSLRAHHLVAQPLLAVGLVAVIRKILFVLSSEEPVSSTELALLIAMIGVFVLALILVSRFDPAETDSGVSAAGPAPAFNAGSDDQ</sequence>
<dbReference type="GO" id="GO:0005886">
    <property type="term" value="C:plasma membrane"/>
    <property type="evidence" value="ECO:0007669"/>
    <property type="project" value="UniProtKB-SubCell"/>
</dbReference>
<keyword evidence="4 7" id="KW-1133">Transmembrane helix</keyword>
<organism evidence="8 9">
    <name type="scientific">Trebonia kvetii</name>
    <dbReference type="NCBI Taxonomy" id="2480626"/>
    <lineage>
        <taxon>Bacteria</taxon>
        <taxon>Bacillati</taxon>
        <taxon>Actinomycetota</taxon>
        <taxon>Actinomycetes</taxon>
        <taxon>Streptosporangiales</taxon>
        <taxon>Treboniaceae</taxon>
        <taxon>Trebonia</taxon>
    </lineage>
</organism>
<protein>
    <recommendedName>
        <fullName evidence="10">Protein PsiE</fullName>
    </recommendedName>
</protein>
<feature type="transmembrane region" description="Helical" evidence="7">
    <location>
        <begin position="64"/>
        <end position="88"/>
    </location>
</feature>
<evidence type="ECO:0000256" key="7">
    <source>
        <dbReference type="SAM" id="Phobius"/>
    </source>
</evidence>